<dbReference type="GeneID" id="8505948"/>
<dbReference type="VEuPathDB" id="FungiDB:BDBG_16692"/>
<dbReference type="InterPro" id="IPR036961">
    <property type="entry name" value="Kinesin_motor_dom_sf"/>
</dbReference>
<dbReference type="SMART" id="SM00438">
    <property type="entry name" value="ZnF_NFX"/>
    <property type="match status" value="2"/>
</dbReference>
<dbReference type="PRINTS" id="PR00380">
    <property type="entry name" value="KINESINHEAVY"/>
</dbReference>
<feature type="compositionally biased region" description="Basic residues" evidence="7">
    <location>
        <begin position="2301"/>
        <end position="2311"/>
    </location>
</feature>
<keyword evidence="6" id="KW-0547">Nucleotide-binding</keyword>
<dbReference type="KEGG" id="bgh:BDBG_16692"/>
<feature type="binding site" evidence="6">
    <location>
        <begin position="1754"/>
        <end position="1761"/>
    </location>
    <ligand>
        <name>ATP</name>
        <dbReference type="ChEBI" id="CHEBI:30616"/>
    </ligand>
</feature>
<dbReference type="SUPFAM" id="SSF52540">
    <property type="entry name" value="P-loop containing nucleoside triphosphate hydrolases"/>
    <property type="match status" value="2"/>
</dbReference>
<dbReference type="FunFam" id="3.40.850.10:FF:000091">
    <property type="entry name" value="Kinesin family protein"/>
    <property type="match status" value="1"/>
</dbReference>
<dbReference type="GO" id="GO:0008017">
    <property type="term" value="F:microtubule binding"/>
    <property type="evidence" value="ECO:0007669"/>
    <property type="project" value="InterPro"/>
</dbReference>
<accession>A0A179UK37</accession>
<dbReference type="InterPro" id="IPR001752">
    <property type="entry name" value="Kinesin_motor_dom"/>
</dbReference>
<dbReference type="PROSITE" id="PS50067">
    <property type="entry name" value="KINESIN_MOTOR_2"/>
    <property type="match status" value="1"/>
</dbReference>
<dbReference type="PANTHER" id="PTHR10887:SF445">
    <property type="entry name" value="NFX1-TYPE ZINC FINGER-CONTAINING PROTEIN 1"/>
    <property type="match status" value="1"/>
</dbReference>
<evidence type="ECO:0000256" key="2">
    <source>
        <dbReference type="ARBA" id="ARBA00022737"/>
    </source>
</evidence>
<dbReference type="Pfam" id="PF13087">
    <property type="entry name" value="AAA_12"/>
    <property type="match status" value="1"/>
</dbReference>
<dbReference type="GO" id="GO:0031048">
    <property type="term" value="P:regulatory ncRNA-mediated heterochromatin formation"/>
    <property type="evidence" value="ECO:0007669"/>
    <property type="project" value="TreeGrafter"/>
</dbReference>
<evidence type="ECO:0000313" key="10">
    <source>
        <dbReference type="Proteomes" id="UP000002038"/>
    </source>
</evidence>
<keyword evidence="10" id="KW-1185">Reference proteome</keyword>
<dbReference type="GO" id="GO:0004386">
    <property type="term" value="F:helicase activity"/>
    <property type="evidence" value="ECO:0007669"/>
    <property type="project" value="InterPro"/>
</dbReference>
<dbReference type="CDD" id="cd06008">
    <property type="entry name" value="NF-X1-zinc-finger"/>
    <property type="match status" value="1"/>
</dbReference>
<keyword evidence="4" id="KW-0347">Helicase</keyword>
<dbReference type="CDD" id="cd18808">
    <property type="entry name" value="SF1_C_Upf1"/>
    <property type="match status" value="1"/>
</dbReference>
<dbReference type="Gene3D" id="3.40.850.10">
    <property type="entry name" value="Kinesin motor domain"/>
    <property type="match status" value="1"/>
</dbReference>
<feature type="region of interest" description="Disordered" evidence="7">
    <location>
        <begin position="1677"/>
        <end position="1705"/>
    </location>
</feature>
<dbReference type="GO" id="GO:0005524">
    <property type="term" value="F:ATP binding"/>
    <property type="evidence" value="ECO:0007669"/>
    <property type="project" value="UniProtKB-UniRule"/>
</dbReference>
<evidence type="ECO:0000256" key="1">
    <source>
        <dbReference type="ARBA" id="ARBA00022723"/>
    </source>
</evidence>
<dbReference type="EMBL" id="GG657451">
    <property type="protein sequence ID" value="OAT06772.1"/>
    <property type="molecule type" value="Genomic_DNA"/>
</dbReference>
<keyword evidence="3" id="KW-0863">Zinc-finger</keyword>
<feature type="domain" description="Kinesin motor" evidence="8">
    <location>
        <begin position="1648"/>
        <end position="2125"/>
    </location>
</feature>
<dbReference type="Pfam" id="PF00225">
    <property type="entry name" value="Kinesin"/>
    <property type="match status" value="1"/>
</dbReference>
<dbReference type="GO" id="GO:0031380">
    <property type="term" value="C:nuclear RNA-directed RNA polymerase complex"/>
    <property type="evidence" value="ECO:0007669"/>
    <property type="project" value="TreeGrafter"/>
</dbReference>
<dbReference type="Pfam" id="PF13086">
    <property type="entry name" value="AAA_11"/>
    <property type="match status" value="1"/>
</dbReference>
<evidence type="ECO:0000256" key="7">
    <source>
        <dbReference type="SAM" id="MobiDB-lite"/>
    </source>
</evidence>
<evidence type="ECO:0000256" key="3">
    <source>
        <dbReference type="ARBA" id="ARBA00022771"/>
    </source>
</evidence>
<dbReference type="GO" id="GO:0007018">
    <property type="term" value="P:microtubule-based movement"/>
    <property type="evidence" value="ECO:0007669"/>
    <property type="project" value="InterPro"/>
</dbReference>
<feature type="region of interest" description="Disordered" evidence="7">
    <location>
        <begin position="2293"/>
        <end position="2319"/>
    </location>
</feature>
<evidence type="ECO:0000256" key="5">
    <source>
        <dbReference type="ARBA" id="ARBA00022833"/>
    </source>
</evidence>
<name>A0A179UK37_BLAGS</name>
<feature type="region of interest" description="Disordered" evidence="7">
    <location>
        <begin position="2351"/>
        <end position="2384"/>
    </location>
</feature>
<sequence length="2384" mass="268077">MHTISISPEDTNVKAHVLPKSLKVSNLKSSEPQPVSESTNYLSLAPRSTPIDGRHFENDGPGHLANAGARHDNDFVRIRNIHILPTADEILSQRGPYMPFKPFNQPHFLPRGPERLIDTLFRHLRYENVEGLKDCVYVAAQKLLTISSHGSDYEPCEDTPNGNRCYLFWEAEFEELLFHDRQGLMVRISYLCPKKLRGRKIFNSGRFENGMVVALVGLDNEGNELSVVFFEAYLSQSTDSMVSRGGKGVRAAVQLRFAQPENIDDLRRTVRYSQGLASGRFVLVDFPRRLLNGFYPVLNRLQQLQRSDLAFTRYYAPRRESEENVGLLPPSYSILEGAVIDFKNPSQDAICRGKPLRDLIADKSEFLQFLKEGTGLDEGQAIAFVEAMNRELALVQGPPGTGKTYLGSTLVQAILSAVGSSQTPILVVCLTNHALDAFLKELLEKGVRKIARIGGGSREDWTKKYNLKSLVSSTKLRQIERHTRAKEYGAAKDLAIDGSDICEATNAPNKLGWYTVSKHLRDNYKDVYRQFMLAARTDDPLQSMGIHKRIGGFPYALWSSGGDLEVLAESVSGDFAMFLGRNSIEGNDRQIDLGIFYHVLRDVLSQMRQNSCDAMENIWMLSHRERCELMAKWASEIDHEATAKDIVNIHLQHQAAVSRLRLVREEIEARCLSMQEVVGLTTTACASKWSLLQRLRLRVVICEEAGEVMEAHSLCTLLPSVEHAIFIGDPLQLRPQLVEQSLSLETKTGSLYRLDESLFERLTNSKSGIKTLPHSILSVQRRMHPDISQIAKSTLYPRLLDHPSTKLHSAVGGLRDRTYWFDHRIPEDQCFGFSSATKSFSNRFEVEMVSGLVQYLVQSNVYGLGDIAVLTPYSGQLAQLIQSLHRSCSLWLSESDKEALLEGFLTDKELESPGPVDLDMAGMLRISTIDNFQGEEAKVVILTTVRSNPECRPGFLKTINRINVACSRARDGFYIFGNSQSLQIVPMWNDIIQLFRSQNRLGMTLKIRSCSQNLSHDPGYFPVQQPEDFAKIPPCQARCNQLLPCGHICTQSCHPLELHASSIMKCEAKCNKVHETCKHPCTKACWEPCGSCIASSSKRSLRCRHDIMIPCAEQKSNIPPLCQIVVEELTLRCGHKFLVICGFRDQEPLCSEACDFILDCGHRCVGVCETCHKTGHAPCAQKCGKKLGCHHNCDAGCHENESCPPCQQPCQERCSHGRCRGKCNEPCQPCLRVTNTSECCSNNGLYICALDVIINRNPQKLTSTVDCLIMNVGRKYHMLGKRLQHSDIMLRETSKLFRSQIRPSPLSAGHNRRVIQERGSGIAEVQAHVLEIKEQLVIPLEADLRHLQEQLQIPKTNSPFGLRFVLLFYRCRYTSLVDLLKTSEFLLTLDDPSCQCRILAESIRRTVIIHSNRNTSSLNNSIIECESKSLNTLEVETRLLQLGFYSLAKRAVKLNCARGRDIADEARGFSGDVPDDTAIRENFSGLGPFKLDLDLTIQRMATLCRRYPKSAGLYVKLVDSTKHAIYSNHKLPYLFPAETGSVERAWGSPECSKLVKCVNHHVYPADSFDDCPECGKEVVGSDEVNYEQFLSETEFLSLMRTQNHTDNQMVKDVDTLQAIKSSQGRVKNVSKIDNMESGPKPSTGQTSLFQVYLRLRPPMNKKEATQIPKQEYLTVERPEPQLSEDDGNQRPVWPTHITLQPPNDSRKRAVEKFGFTKVFEENASQLELFEEIGMPSLIKGVLCDGRDGLVATLGVTGSGKTHTILGSKSQRGITQMSLDVLFRSLSSTVQNLDNQDNPLLLSSIADSDPSEAQLFTARSFIEMIYSDPWNERGRGSRAQTPMSVVSRCQTPMTDSMSTINFPRRHLPHRPSTLPQSPDVSEFVIPNPSEGETVVLVSMYEVYNDRIFDLLTPLSSRTSCRPAMNQKERRRHLLFKPTEASPDRKVVAGLRKVICGTYEEALMVLETGLLERKVTGTGSNSVSSRSHGFFCVEVKRRVRDRRFGEESWIGNTLTVVDLAGSERARNAKTAGATLAEAGKINESLMYLGQCLQTQSDFQDGNKNALVPYRQCKLTELLFSNSFPSPNHGTSYPRHPQRALMIVTADAQGDFNATSQILRYSALAREVTVPRIPSVTSTILANTGCGRKSPTYAHANKSKSSLYCASAEELETAALEIAKISDDYDALAVKLAEEEIARAEAEFHWRAAEERCMLIEQEVREECWQEMEQRLEEEKRRWQAAWGEQESRHDEHLDKKLDLLSRGVRIHEDPQTSSEHRIIALERDNDNLRKRVASLERELHSRSPTKKATKSKKNLMPQQRQDSLDYSYASCESDVENSLMKLQYLKLDSDVKRSPGPMSVSKKLTGGRRQRMMTARQRDFAPECFG</sequence>
<dbReference type="InterPro" id="IPR045055">
    <property type="entry name" value="DNA2/NAM7-like"/>
</dbReference>
<gene>
    <name evidence="9" type="ORF">BDBG_16692</name>
</gene>
<keyword evidence="5" id="KW-0862">Zinc</keyword>
<dbReference type="RefSeq" id="XP_031577402.1">
    <property type="nucleotide sequence ID" value="XM_031724585.1"/>
</dbReference>
<dbReference type="GO" id="GO:0003777">
    <property type="term" value="F:microtubule motor activity"/>
    <property type="evidence" value="ECO:0007669"/>
    <property type="project" value="InterPro"/>
</dbReference>
<feature type="compositionally biased region" description="Basic and acidic residues" evidence="7">
    <location>
        <begin position="2374"/>
        <end position="2384"/>
    </location>
</feature>
<keyword evidence="1" id="KW-0479">Metal-binding</keyword>
<dbReference type="Gene3D" id="3.40.50.300">
    <property type="entry name" value="P-loop containing nucleotide triphosphate hydrolases"/>
    <property type="match status" value="3"/>
</dbReference>
<comment type="similarity">
    <text evidence="6">Belongs to the TRAFAC class myosin-kinesin ATPase superfamily. Kinesin family.</text>
</comment>
<keyword evidence="2" id="KW-0677">Repeat</keyword>
<evidence type="ECO:0000256" key="4">
    <source>
        <dbReference type="ARBA" id="ARBA00022806"/>
    </source>
</evidence>
<evidence type="ECO:0000256" key="6">
    <source>
        <dbReference type="PROSITE-ProRule" id="PRU00283"/>
    </source>
</evidence>
<dbReference type="InterPro" id="IPR027417">
    <property type="entry name" value="P-loop_NTPase"/>
</dbReference>
<dbReference type="OrthoDB" id="2423195at2759"/>
<reference evidence="10" key="1">
    <citation type="journal article" date="2015" name="PLoS Genet.">
        <title>The dynamic genome and transcriptome of the human fungal pathogen Blastomyces and close relative Emmonsia.</title>
        <authorList>
            <person name="Munoz J.F."/>
            <person name="Gauthier G.M."/>
            <person name="Desjardins C.A."/>
            <person name="Gallo J.E."/>
            <person name="Holder J."/>
            <person name="Sullivan T.D."/>
            <person name="Marty A.J."/>
            <person name="Carmen J.C."/>
            <person name="Chen Z."/>
            <person name="Ding L."/>
            <person name="Gujja S."/>
            <person name="Magrini V."/>
            <person name="Misas E."/>
            <person name="Mitreva M."/>
            <person name="Priest M."/>
            <person name="Saif S."/>
            <person name="Whiston E.A."/>
            <person name="Young S."/>
            <person name="Zeng Q."/>
            <person name="Goldman W.E."/>
            <person name="Mardis E.R."/>
            <person name="Taylor J.W."/>
            <person name="McEwen J.G."/>
            <person name="Clay O.K."/>
            <person name="Klein B.S."/>
            <person name="Cuomo C.A."/>
        </authorList>
    </citation>
    <scope>NUCLEOTIDE SEQUENCE [LARGE SCALE GENOMIC DNA]</scope>
    <source>
        <strain evidence="10">SLH14081</strain>
    </source>
</reference>
<keyword evidence="6" id="KW-0067">ATP-binding</keyword>
<keyword evidence="6" id="KW-0505">Motor protein</keyword>
<evidence type="ECO:0000313" key="9">
    <source>
        <dbReference type="EMBL" id="OAT06772.1"/>
    </source>
</evidence>
<protein>
    <recommendedName>
        <fullName evidence="8">Kinesin motor domain-containing protein</fullName>
    </recommendedName>
</protein>
<evidence type="ECO:0000259" key="8">
    <source>
        <dbReference type="PROSITE" id="PS50067"/>
    </source>
</evidence>
<organism evidence="9 10">
    <name type="scientific">Blastomyces gilchristii (strain SLH14081)</name>
    <name type="common">Blastomyces dermatitidis</name>
    <dbReference type="NCBI Taxonomy" id="559298"/>
    <lineage>
        <taxon>Eukaryota</taxon>
        <taxon>Fungi</taxon>
        <taxon>Dikarya</taxon>
        <taxon>Ascomycota</taxon>
        <taxon>Pezizomycotina</taxon>
        <taxon>Eurotiomycetes</taxon>
        <taxon>Eurotiomycetidae</taxon>
        <taxon>Onygenales</taxon>
        <taxon>Ajellomycetaceae</taxon>
        <taxon>Blastomyces</taxon>
    </lineage>
</organism>
<dbReference type="InterPro" id="IPR047187">
    <property type="entry name" value="SF1_C_Upf1"/>
</dbReference>
<dbReference type="InterPro" id="IPR000967">
    <property type="entry name" value="Znf_NFX1"/>
</dbReference>
<dbReference type="InterPro" id="IPR041677">
    <property type="entry name" value="DNA2/NAM7_AAA_11"/>
</dbReference>
<dbReference type="InterPro" id="IPR041679">
    <property type="entry name" value="DNA2/NAM7-like_C"/>
</dbReference>
<keyword evidence="4" id="KW-0378">Hydrolase</keyword>
<dbReference type="Proteomes" id="UP000002038">
    <property type="component" value="Unassembled WGS sequence"/>
</dbReference>
<dbReference type="SMART" id="SM00129">
    <property type="entry name" value="KISc"/>
    <property type="match status" value="1"/>
</dbReference>
<dbReference type="PANTHER" id="PTHR10887">
    <property type="entry name" value="DNA2/NAM7 HELICASE FAMILY"/>
    <property type="match status" value="1"/>
</dbReference>
<proteinExistence type="inferred from homology"/>
<dbReference type="GO" id="GO:0008270">
    <property type="term" value="F:zinc ion binding"/>
    <property type="evidence" value="ECO:0007669"/>
    <property type="project" value="UniProtKB-KW"/>
</dbReference>